<dbReference type="PANTHER" id="PTHR47364:SF2">
    <property type="entry name" value="CYSTEINE PROTEINASE INHIBITOR 5"/>
    <property type="match status" value="1"/>
</dbReference>
<proteinExistence type="predicted"/>
<keyword evidence="6" id="KW-1185">Reference proteome</keyword>
<feature type="chain" id="PRO_5044768199" description="Cystatin domain-containing protein" evidence="3">
    <location>
        <begin position="28"/>
        <end position="125"/>
    </location>
</feature>
<dbReference type="AlphaFoldDB" id="A0ABD3URD1"/>
<dbReference type="PANTHER" id="PTHR47364">
    <property type="entry name" value="CYSTEINE PROTEINASE INHIBITOR 5"/>
    <property type="match status" value="1"/>
</dbReference>
<evidence type="ECO:0000256" key="3">
    <source>
        <dbReference type="SAM" id="SignalP"/>
    </source>
</evidence>
<sequence>MAQKSGAFFIIVLLTIFVASISYKASAALGGGKGNLVGGWKPIQNLKDPQVVEIAKFAVAEHNQKTKAALVYKALVKAESQVVSGTNYKLVISAKDGSVSNNYEAVVWDKPWLKFRQLTSFDKIN</sequence>
<evidence type="ECO:0000256" key="1">
    <source>
        <dbReference type="ARBA" id="ARBA00022690"/>
    </source>
</evidence>
<dbReference type="SUPFAM" id="SSF54403">
    <property type="entry name" value="Cystatin/monellin"/>
    <property type="match status" value="1"/>
</dbReference>
<evidence type="ECO:0000313" key="6">
    <source>
        <dbReference type="Proteomes" id="UP001634393"/>
    </source>
</evidence>
<keyword evidence="3" id="KW-0732">Signal</keyword>
<evidence type="ECO:0000313" key="5">
    <source>
        <dbReference type="EMBL" id="KAL3850948.1"/>
    </source>
</evidence>
<dbReference type="Gene3D" id="3.10.450.10">
    <property type="match status" value="1"/>
</dbReference>
<evidence type="ECO:0000256" key="2">
    <source>
        <dbReference type="ARBA" id="ARBA00022704"/>
    </source>
</evidence>
<dbReference type="Proteomes" id="UP001634393">
    <property type="component" value="Unassembled WGS sequence"/>
</dbReference>
<comment type="caution">
    <text evidence="5">The sequence shown here is derived from an EMBL/GenBank/DDBJ whole genome shotgun (WGS) entry which is preliminary data.</text>
</comment>
<accession>A0ABD3URD1</accession>
<feature type="domain" description="Cystatin" evidence="4">
    <location>
        <begin position="35"/>
        <end position="124"/>
    </location>
</feature>
<protein>
    <recommendedName>
        <fullName evidence="4">Cystatin domain-containing protein</fullName>
    </recommendedName>
</protein>
<keyword evidence="2" id="KW-0789">Thiol protease inhibitor</keyword>
<reference evidence="5 6" key="1">
    <citation type="submission" date="2024-12" db="EMBL/GenBank/DDBJ databases">
        <title>The unique morphological basis and parallel evolutionary history of personate flowers in Penstemon.</title>
        <authorList>
            <person name="Depatie T.H."/>
            <person name="Wessinger C.A."/>
        </authorList>
    </citation>
    <scope>NUCLEOTIDE SEQUENCE [LARGE SCALE GENOMIC DNA]</scope>
    <source>
        <strain evidence="5">WTNN_2</strain>
        <tissue evidence="5">Leaf</tissue>
    </source>
</reference>
<dbReference type="CDD" id="cd00042">
    <property type="entry name" value="CY"/>
    <property type="match status" value="1"/>
</dbReference>
<dbReference type="EMBL" id="JBJXBP010000001">
    <property type="protein sequence ID" value="KAL3850948.1"/>
    <property type="molecule type" value="Genomic_DNA"/>
</dbReference>
<dbReference type="GO" id="GO:0004869">
    <property type="term" value="F:cysteine-type endopeptidase inhibitor activity"/>
    <property type="evidence" value="ECO:0007669"/>
    <property type="project" value="UniProtKB-KW"/>
</dbReference>
<gene>
    <name evidence="5" type="ORF">ACJIZ3_012830</name>
</gene>
<keyword evidence="1" id="KW-0646">Protease inhibitor</keyword>
<evidence type="ECO:0000259" key="4">
    <source>
        <dbReference type="SMART" id="SM00043"/>
    </source>
</evidence>
<name>A0ABD3URD1_9LAMI</name>
<dbReference type="SMART" id="SM00043">
    <property type="entry name" value="CY"/>
    <property type="match status" value="1"/>
</dbReference>
<dbReference type="InterPro" id="IPR000010">
    <property type="entry name" value="Cystatin_dom"/>
</dbReference>
<dbReference type="Pfam" id="PF16845">
    <property type="entry name" value="SQAPI"/>
    <property type="match status" value="1"/>
</dbReference>
<organism evidence="5 6">
    <name type="scientific">Penstemon smallii</name>
    <dbReference type="NCBI Taxonomy" id="265156"/>
    <lineage>
        <taxon>Eukaryota</taxon>
        <taxon>Viridiplantae</taxon>
        <taxon>Streptophyta</taxon>
        <taxon>Embryophyta</taxon>
        <taxon>Tracheophyta</taxon>
        <taxon>Spermatophyta</taxon>
        <taxon>Magnoliopsida</taxon>
        <taxon>eudicotyledons</taxon>
        <taxon>Gunneridae</taxon>
        <taxon>Pentapetalae</taxon>
        <taxon>asterids</taxon>
        <taxon>lamiids</taxon>
        <taxon>Lamiales</taxon>
        <taxon>Plantaginaceae</taxon>
        <taxon>Cheloneae</taxon>
        <taxon>Penstemon</taxon>
    </lineage>
</organism>
<dbReference type="InterPro" id="IPR018073">
    <property type="entry name" value="Prot_inh_cystat_CS"/>
</dbReference>
<dbReference type="InterPro" id="IPR046350">
    <property type="entry name" value="Cystatin_sf"/>
</dbReference>
<dbReference type="PROSITE" id="PS00287">
    <property type="entry name" value="CYSTATIN"/>
    <property type="match status" value="1"/>
</dbReference>
<feature type="signal peptide" evidence="3">
    <location>
        <begin position="1"/>
        <end position="27"/>
    </location>
</feature>